<keyword evidence="17" id="KW-0418">Kinase</keyword>
<dbReference type="Proteomes" id="UP000648239">
    <property type="component" value="Unassembled WGS sequence"/>
</dbReference>
<dbReference type="SMART" id="SM00028">
    <property type="entry name" value="TPR"/>
    <property type="match status" value="8"/>
</dbReference>
<feature type="domain" description="Protein kinase" evidence="16">
    <location>
        <begin position="42"/>
        <end position="341"/>
    </location>
</feature>
<reference evidence="17 18" key="1">
    <citation type="submission" date="2020-08" db="EMBL/GenBank/DDBJ databases">
        <title>Acidobacteriota in marine sediments use diverse sulfur dissimilation pathways.</title>
        <authorList>
            <person name="Wasmund K."/>
        </authorList>
    </citation>
    <scope>NUCLEOTIDE SEQUENCE [LARGE SCALE GENOMIC DNA]</scope>
    <source>
        <strain evidence="17">MAG AM4</strain>
    </source>
</reference>
<dbReference type="Gene3D" id="1.10.510.10">
    <property type="entry name" value="Transferase(Phosphotransferase) domain 1"/>
    <property type="match status" value="1"/>
</dbReference>
<gene>
    <name evidence="17" type="ORF">IFK94_14275</name>
</gene>
<dbReference type="SUPFAM" id="SSF56112">
    <property type="entry name" value="Protein kinase-like (PK-like)"/>
    <property type="match status" value="1"/>
</dbReference>
<comment type="similarity">
    <text evidence="2">Belongs to the kinesin light chain family.</text>
</comment>
<evidence type="ECO:0000256" key="5">
    <source>
        <dbReference type="ARBA" id="ARBA00022737"/>
    </source>
</evidence>
<keyword evidence="3" id="KW-0963">Cytoplasm</keyword>
<dbReference type="Gene3D" id="1.25.40.10">
    <property type="entry name" value="Tetratricopeptide repeat domain"/>
    <property type="match status" value="2"/>
</dbReference>
<evidence type="ECO:0000313" key="17">
    <source>
        <dbReference type="EMBL" id="MBD3869283.1"/>
    </source>
</evidence>
<keyword evidence="5" id="KW-0677">Repeat</keyword>
<dbReference type="CDD" id="cd14014">
    <property type="entry name" value="STKc_PknB_like"/>
    <property type="match status" value="1"/>
</dbReference>
<keyword evidence="10" id="KW-0505">Motor protein</keyword>
<dbReference type="InterPro" id="IPR002151">
    <property type="entry name" value="Kinesin_light"/>
</dbReference>
<keyword evidence="17" id="KW-0808">Transferase</keyword>
<dbReference type="SMART" id="SM00220">
    <property type="entry name" value="S_TKc"/>
    <property type="match status" value="1"/>
</dbReference>
<evidence type="ECO:0000256" key="13">
    <source>
        <dbReference type="PROSITE-ProRule" id="PRU10141"/>
    </source>
</evidence>
<dbReference type="InterPro" id="IPR008271">
    <property type="entry name" value="Ser/Thr_kinase_AS"/>
</dbReference>
<dbReference type="GO" id="GO:0007018">
    <property type="term" value="P:microtubule-based movement"/>
    <property type="evidence" value="ECO:0007669"/>
    <property type="project" value="TreeGrafter"/>
</dbReference>
<comment type="subcellular location">
    <subcellularLocation>
        <location evidence="1">Cytoplasm</location>
        <location evidence="1">Cytoskeleton</location>
    </subcellularLocation>
</comment>
<keyword evidence="9" id="KW-0175">Coiled coil</keyword>
<dbReference type="PROSITE" id="PS50011">
    <property type="entry name" value="PROTEIN_KINASE_DOM"/>
    <property type="match status" value="1"/>
</dbReference>
<dbReference type="PANTHER" id="PTHR45783">
    <property type="entry name" value="KINESIN LIGHT CHAIN"/>
    <property type="match status" value="1"/>
</dbReference>
<evidence type="ECO:0000256" key="9">
    <source>
        <dbReference type="ARBA" id="ARBA00023054"/>
    </source>
</evidence>
<feature type="binding site" evidence="13">
    <location>
        <position position="72"/>
    </location>
    <ligand>
        <name>ATP</name>
        <dbReference type="ChEBI" id="CHEBI:30616"/>
    </ligand>
</feature>
<evidence type="ECO:0000259" key="16">
    <source>
        <dbReference type="PROSITE" id="PS50011"/>
    </source>
</evidence>
<keyword evidence="8 13" id="KW-0067">ATP-binding</keyword>
<proteinExistence type="inferred from homology"/>
<dbReference type="PROSITE" id="PS50293">
    <property type="entry name" value="TPR_REGION"/>
    <property type="match status" value="1"/>
</dbReference>
<dbReference type="GO" id="GO:0005524">
    <property type="term" value="F:ATP binding"/>
    <property type="evidence" value="ECO:0007669"/>
    <property type="project" value="UniProtKB-UniRule"/>
</dbReference>
<evidence type="ECO:0000256" key="14">
    <source>
        <dbReference type="SAM" id="MobiDB-lite"/>
    </source>
</evidence>
<name>A0A8J7CMD0_9BACT</name>
<evidence type="ECO:0000256" key="7">
    <source>
        <dbReference type="ARBA" id="ARBA00022803"/>
    </source>
</evidence>
<dbReference type="InterPro" id="IPR011009">
    <property type="entry name" value="Kinase-like_dom_sf"/>
</dbReference>
<keyword evidence="6 13" id="KW-0547">Nucleotide-binding</keyword>
<feature type="repeat" description="TPR" evidence="12">
    <location>
        <begin position="495"/>
        <end position="528"/>
    </location>
</feature>
<feature type="repeat" description="TPR" evidence="12">
    <location>
        <begin position="537"/>
        <end position="570"/>
    </location>
</feature>
<dbReference type="GO" id="GO:0004674">
    <property type="term" value="F:protein serine/threonine kinase activity"/>
    <property type="evidence" value="ECO:0007669"/>
    <property type="project" value="UniProtKB-KW"/>
</dbReference>
<feature type="repeat" description="TPR" evidence="12">
    <location>
        <begin position="579"/>
        <end position="612"/>
    </location>
</feature>
<dbReference type="SUPFAM" id="SSF81901">
    <property type="entry name" value="HCP-like"/>
    <property type="match status" value="1"/>
</dbReference>
<keyword evidence="4" id="KW-0493">Microtubule</keyword>
<feature type="repeat" description="TPR" evidence="12">
    <location>
        <begin position="705"/>
        <end position="738"/>
    </location>
</feature>
<feature type="region of interest" description="Disordered" evidence="14">
    <location>
        <begin position="1"/>
        <end position="35"/>
    </location>
</feature>
<dbReference type="PROSITE" id="PS00108">
    <property type="entry name" value="PROTEIN_KINASE_ST"/>
    <property type="match status" value="1"/>
</dbReference>
<evidence type="ECO:0000256" key="10">
    <source>
        <dbReference type="ARBA" id="ARBA00023175"/>
    </source>
</evidence>
<keyword evidence="11" id="KW-0206">Cytoskeleton</keyword>
<dbReference type="InterPro" id="IPR011990">
    <property type="entry name" value="TPR-like_helical_dom_sf"/>
</dbReference>
<evidence type="ECO:0000256" key="6">
    <source>
        <dbReference type="ARBA" id="ARBA00022741"/>
    </source>
</evidence>
<evidence type="ECO:0000256" key="3">
    <source>
        <dbReference type="ARBA" id="ARBA00022490"/>
    </source>
</evidence>
<dbReference type="GO" id="GO:0005737">
    <property type="term" value="C:cytoplasm"/>
    <property type="evidence" value="ECO:0007669"/>
    <property type="project" value="TreeGrafter"/>
</dbReference>
<keyword evidence="15" id="KW-0472">Membrane</keyword>
<feature type="region of interest" description="Disordered" evidence="14">
    <location>
        <begin position="270"/>
        <end position="293"/>
    </location>
</feature>
<evidence type="ECO:0000256" key="15">
    <source>
        <dbReference type="SAM" id="Phobius"/>
    </source>
</evidence>
<dbReference type="NCBIfam" id="NF047558">
    <property type="entry name" value="TPR_END_plus"/>
    <property type="match status" value="1"/>
</dbReference>
<sequence>MADNSDRPTEFEGEDQPTEAEGYAPSDDNGVSTAPGRVIDNYRLIRKVGEGGMGEVWEAEQFEPVRRTVAFKVIKRGMDSEQVVTRFAAEQQALAMMVHPSIARAYDAGTTPGGRPYFVMEHVPGVPLTTYCDRKGMDTPDRLELFIQICEGVQHAHQKAIIHRDLKPSNVLIMEEEGKPLPKIIDFGVAKAMDQRLTDKTMYTEMGQLIGTPEYMSPEQTDFSSEGIDTRSDVYALGVMLYELLVGTLPFESEELRAAGFDGIRKKIREVDPPKPSTRVTSLGMDTGTFTSRHHVPRSTLTRELKGDLDWIVMKALEKDRTRRYGTALELAADIRRHLNFEPVLAGPPSKLYRTRKFVRRHRIGVTSAATLVLLLVAFAITMAVQADRIARERDRANQEAETSKQVSDFMVGLFEVSDPSESLGNTITAREILDEGATRIQQELADQPIVMGRMMNTMGKVYRSLGLYDDAGPLLEQSLATLRANLGDRNLQVASVLENLGTLRLKAGKLKEAEPLFQETLSIREELLGQEHRDVASAVNNLGNLAYKSGNYEAAKTQYQRARDLFEAVGGPDHPDVARSLNNLAIVNWRTKDVDQALVLYQQALQIQEKAYGTDHPDVAGTLNSLAALYRVRKEYVQARALYERCLLIRRKVLGPAHPRVAETLNNLGNLLMATEDFSEAKAMHEQALVIRRAALGSNHADVGQSLNNLGIVLKSMGDYTGAREYYEQALKIQENALGPTHRRVALGYYNLAGVVALQGERQEALDLVRQAVERGFVNKAIYDDSDFRSLRGDPGFEAEVDKVRQRLEPAK</sequence>
<dbReference type="PROSITE" id="PS00107">
    <property type="entry name" value="PROTEIN_KINASE_ATP"/>
    <property type="match status" value="1"/>
</dbReference>
<protein>
    <submittedName>
        <fullName evidence="17">Serine/threonine protein kinase</fullName>
    </submittedName>
</protein>
<dbReference type="InterPro" id="IPR017441">
    <property type="entry name" value="Protein_kinase_ATP_BS"/>
</dbReference>
<keyword evidence="17" id="KW-0723">Serine/threonine-protein kinase</keyword>
<dbReference type="AlphaFoldDB" id="A0A8J7CMD0"/>
<evidence type="ECO:0000256" key="1">
    <source>
        <dbReference type="ARBA" id="ARBA00004245"/>
    </source>
</evidence>
<dbReference type="GO" id="GO:0019894">
    <property type="term" value="F:kinesin binding"/>
    <property type="evidence" value="ECO:0007669"/>
    <property type="project" value="TreeGrafter"/>
</dbReference>
<dbReference type="InterPro" id="IPR000719">
    <property type="entry name" value="Prot_kinase_dom"/>
</dbReference>
<dbReference type="PROSITE" id="PS50005">
    <property type="entry name" value="TPR"/>
    <property type="match status" value="4"/>
</dbReference>
<dbReference type="PANTHER" id="PTHR45783:SF3">
    <property type="entry name" value="KINESIN LIGHT CHAIN"/>
    <property type="match status" value="1"/>
</dbReference>
<comment type="caution">
    <text evidence="17">The sequence shown here is derived from an EMBL/GenBank/DDBJ whole genome shotgun (WGS) entry which is preliminary data.</text>
</comment>
<dbReference type="EMBL" id="JACXWD010000072">
    <property type="protein sequence ID" value="MBD3869283.1"/>
    <property type="molecule type" value="Genomic_DNA"/>
</dbReference>
<dbReference type="InterPro" id="IPR019734">
    <property type="entry name" value="TPR_rpt"/>
</dbReference>
<dbReference type="GO" id="GO:0005871">
    <property type="term" value="C:kinesin complex"/>
    <property type="evidence" value="ECO:0007669"/>
    <property type="project" value="InterPro"/>
</dbReference>
<dbReference type="Gene3D" id="3.30.200.20">
    <property type="entry name" value="Phosphorylase Kinase, domain 1"/>
    <property type="match status" value="1"/>
</dbReference>
<evidence type="ECO:0000256" key="12">
    <source>
        <dbReference type="PROSITE-ProRule" id="PRU00339"/>
    </source>
</evidence>
<dbReference type="GO" id="GO:0005874">
    <property type="term" value="C:microtubule"/>
    <property type="evidence" value="ECO:0007669"/>
    <property type="project" value="UniProtKB-KW"/>
</dbReference>
<evidence type="ECO:0000256" key="4">
    <source>
        <dbReference type="ARBA" id="ARBA00022701"/>
    </source>
</evidence>
<dbReference type="PRINTS" id="PR00381">
    <property type="entry name" value="KINESINLIGHT"/>
</dbReference>
<keyword evidence="7 12" id="KW-0802">TPR repeat</keyword>
<evidence type="ECO:0000313" key="18">
    <source>
        <dbReference type="Proteomes" id="UP000648239"/>
    </source>
</evidence>
<dbReference type="SUPFAM" id="SSF48452">
    <property type="entry name" value="TPR-like"/>
    <property type="match status" value="1"/>
</dbReference>
<keyword evidence="15" id="KW-0812">Transmembrane</keyword>
<feature type="compositionally biased region" description="Basic and acidic residues" evidence="14">
    <location>
        <begin position="1"/>
        <end position="10"/>
    </location>
</feature>
<feature type="transmembrane region" description="Helical" evidence="15">
    <location>
        <begin position="364"/>
        <end position="385"/>
    </location>
</feature>
<dbReference type="Pfam" id="PF13424">
    <property type="entry name" value="TPR_12"/>
    <property type="match status" value="3"/>
</dbReference>
<evidence type="ECO:0000256" key="2">
    <source>
        <dbReference type="ARBA" id="ARBA00009622"/>
    </source>
</evidence>
<dbReference type="Pfam" id="PF13374">
    <property type="entry name" value="TPR_10"/>
    <property type="match status" value="1"/>
</dbReference>
<organism evidence="17 18">
    <name type="scientific">Candidatus Polarisedimenticola svalbardensis</name>
    <dbReference type="NCBI Taxonomy" id="2886004"/>
    <lineage>
        <taxon>Bacteria</taxon>
        <taxon>Pseudomonadati</taxon>
        <taxon>Acidobacteriota</taxon>
        <taxon>Candidatus Polarisedimenticolia</taxon>
        <taxon>Candidatus Polarisedimenticolales</taxon>
        <taxon>Candidatus Polarisedimenticolaceae</taxon>
        <taxon>Candidatus Polarisedimenticola</taxon>
    </lineage>
</organism>
<evidence type="ECO:0000256" key="11">
    <source>
        <dbReference type="ARBA" id="ARBA00023212"/>
    </source>
</evidence>
<dbReference type="Pfam" id="PF00069">
    <property type="entry name" value="Pkinase"/>
    <property type="match status" value="1"/>
</dbReference>
<accession>A0A8J7CMD0</accession>
<evidence type="ECO:0000256" key="8">
    <source>
        <dbReference type="ARBA" id="ARBA00022840"/>
    </source>
</evidence>
<keyword evidence="15" id="KW-1133">Transmembrane helix</keyword>